<dbReference type="SMART" id="SM00398">
    <property type="entry name" value="HMG"/>
    <property type="match status" value="1"/>
</dbReference>
<dbReference type="GO" id="GO:0005634">
    <property type="term" value="C:nucleus"/>
    <property type="evidence" value="ECO:0007669"/>
    <property type="project" value="UniProtKB-UniRule"/>
</dbReference>
<evidence type="ECO:0000256" key="1">
    <source>
        <dbReference type="ARBA" id="ARBA00023125"/>
    </source>
</evidence>
<name>A0A835SUU7_9CHLO</name>
<protein>
    <recommendedName>
        <fullName evidence="3">HMG box domain-containing protein</fullName>
    </recommendedName>
</protein>
<dbReference type="OrthoDB" id="1919336at2759"/>
<keyword evidence="1 2" id="KW-0238">DNA-binding</keyword>
<accession>A0A835SUU7</accession>
<evidence type="ECO:0000313" key="5">
    <source>
        <dbReference type="Proteomes" id="UP000613740"/>
    </source>
</evidence>
<keyword evidence="2" id="KW-0539">Nucleus</keyword>
<evidence type="ECO:0000313" key="4">
    <source>
        <dbReference type="EMBL" id="KAG2433614.1"/>
    </source>
</evidence>
<dbReference type="InterPro" id="IPR050342">
    <property type="entry name" value="HMGB"/>
</dbReference>
<feature type="DNA-binding region" description="HMG box" evidence="2">
    <location>
        <begin position="15"/>
        <end position="84"/>
    </location>
</feature>
<dbReference type="Gene3D" id="1.10.30.10">
    <property type="entry name" value="High mobility group box domain"/>
    <property type="match status" value="1"/>
</dbReference>
<evidence type="ECO:0000256" key="2">
    <source>
        <dbReference type="PROSITE-ProRule" id="PRU00267"/>
    </source>
</evidence>
<dbReference type="AlphaFoldDB" id="A0A835SUU7"/>
<dbReference type="GO" id="GO:0003677">
    <property type="term" value="F:DNA binding"/>
    <property type="evidence" value="ECO:0007669"/>
    <property type="project" value="UniProtKB-UniRule"/>
</dbReference>
<dbReference type="Proteomes" id="UP000613740">
    <property type="component" value="Unassembled WGS sequence"/>
</dbReference>
<dbReference type="SUPFAM" id="SSF47095">
    <property type="entry name" value="HMG-box"/>
    <property type="match status" value="2"/>
</dbReference>
<feature type="domain" description="HMG box" evidence="3">
    <location>
        <begin position="15"/>
        <end position="84"/>
    </location>
</feature>
<keyword evidence="5" id="KW-1185">Reference proteome</keyword>
<dbReference type="PANTHER" id="PTHR48112:SF22">
    <property type="entry name" value="MITOCHONDRIAL TRANSCRIPTION FACTOR A, ISOFORM B"/>
    <property type="match status" value="1"/>
</dbReference>
<dbReference type="PROSITE" id="PS50118">
    <property type="entry name" value="HMG_BOX_2"/>
    <property type="match status" value="1"/>
</dbReference>
<organism evidence="4 5">
    <name type="scientific">Chlamydomonas schloesseri</name>
    <dbReference type="NCBI Taxonomy" id="2026947"/>
    <lineage>
        <taxon>Eukaryota</taxon>
        <taxon>Viridiplantae</taxon>
        <taxon>Chlorophyta</taxon>
        <taxon>core chlorophytes</taxon>
        <taxon>Chlorophyceae</taxon>
        <taxon>CS clade</taxon>
        <taxon>Chlamydomonadales</taxon>
        <taxon>Chlamydomonadaceae</taxon>
        <taxon>Chlamydomonas</taxon>
    </lineage>
</organism>
<proteinExistence type="predicted"/>
<dbReference type="InterPro" id="IPR009071">
    <property type="entry name" value="HMG_box_dom"/>
</dbReference>
<gene>
    <name evidence="4" type="ORF">HYH02_012543</name>
</gene>
<evidence type="ECO:0000259" key="3">
    <source>
        <dbReference type="PROSITE" id="PS50118"/>
    </source>
</evidence>
<comment type="caution">
    <text evidence="4">The sequence shown here is derived from an EMBL/GenBank/DDBJ whole genome shotgun (WGS) entry which is preliminary data.</text>
</comment>
<dbReference type="Pfam" id="PF00505">
    <property type="entry name" value="HMG_box"/>
    <property type="match status" value="1"/>
</dbReference>
<dbReference type="InterPro" id="IPR036910">
    <property type="entry name" value="HMG_box_dom_sf"/>
</dbReference>
<dbReference type="PANTHER" id="PTHR48112">
    <property type="entry name" value="HIGH MOBILITY GROUP PROTEIN DSP1"/>
    <property type="match status" value="1"/>
</dbReference>
<sequence length="174" mass="19830">MPKRGAEQDEGIELPRYPLRTGFLQFIKANRDAVQAANPGLPNSELAKLLGRRYSELGAEEQREYTRRASRDTARFKKEIHALKEMDVRAIKEHRWESPLERLKRREGAPRWLRGVSNSSFRIDRVTGELIPAPRDIKDPDTPKPPKPAYAFFSGTAWAKIRAENPGPSGLTKL</sequence>
<dbReference type="EMBL" id="JAEHOD010000061">
    <property type="protein sequence ID" value="KAG2433614.1"/>
    <property type="molecule type" value="Genomic_DNA"/>
</dbReference>
<reference evidence="4" key="1">
    <citation type="journal article" date="2020" name="bioRxiv">
        <title>Comparative genomics of Chlamydomonas.</title>
        <authorList>
            <person name="Craig R.J."/>
            <person name="Hasan A.R."/>
            <person name="Ness R.W."/>
            <person name="Keightley P.D."/>
        </authorList>
    </citation>
    <scope>NUCLEOTIDE SEQUENCE</scope>
    <source>
        <strain evidence="4">CCAP 11/173</strain>
    </source>
</reference>